<dbReference type="PATRIC" id="fig|1365253.3.peg.2039"/>
<reference evidence="2 3" key="1">
    <citation type="submission" date="2013-07" db="EMBL/GenBank/DDBJ databases">
        <title>Comparative Genomic and Metabolomic Analysis of Twelve Strains of Pseudoalteromonas luteoviolacea.</title>
        <authorList>
            <person name="Vynne N.G."/>
            <person name="Mansson M."/>
            <person name="Gram L."/>
        </authorList>
    </citation>
    <scope>NUCLEOTIDE SEQUENCE [LARGE SCALE GENOMIC DNA]</scope>
    <source>
        <strain evidence="2 3">NCIMB 1942</strain>
    </source>
</reference>
<dbReference type="Proteomes" id="UP000076587">
    <property type="component" value="Unassembled WGS sequence"/>
</dbReference>
<protein>
    <submittedName>
        <fullName evidence="2">Uncharacterized protein</fullName>
    </submittedName>
</protein>
<feature type="transmembrane region" description="Helical" evidence="1">
    <location>
        <begin position="84"/>
        <end position="105"/>
    </location>
</feature>
<dbReference type="RefSeq" id="WP_063376773.1">
    <property type="nucleotide sequence ID" value="NZ_AUXT01000150.1"/>
</dbReference>
<proteinExistence type="predicted"/>
<keyword evidence="1" id="KW-0472">Membrane</keyword>
<dbReference type="EMBL" id="AUXT01000150">
    <property type="protein sequence ID" value="KZN47893.1"/>
    <property type="molecule type" value="Genomic_DNA"/>
</dbReference>
<keyword evidence="1" id="KW-1133">Transmembrane helix</keyword>
<dbReference type="OrthoDB" id="6315509at2"/>
<organism evidence="2 3">
    <name type="scientific">Pseudoalteromonas luteoviolacea NCIMB 1942</name>
    <dbReference type="NCBI Taxonomy" id="1365253"/>
    <lineage>
        <taxon>Bacteria</taxon>
        <taxon>Pseudomonadati</taxon>
        <taxon>Pseudomonadota</taxon>
        <taxon>Gammaproteobacteria</taxon>
        <taxon>Alteromonadales</taxon>
        <taxon>Pseudoalteromonadaceae</taxon>
        <taxon>Pseudoalteromonas</taxon>
    </lineage>
</organism>
<sequence length="106" mass="11463">MSLLAIIPIWVASLLLYLASPKQYLLSKPVPKWLSYLLALCLYAFANVLFAQSYPMVSALLASFVVLMMGLVGVTVLAGKSKRLFMTTSILLLTICSTVGGIIHVA</sequence>
<gene>
    <name evidence="2" type="ORF">N482_01205</name>
</gene>
<name>A0A162AD91_9GAMM</name>
<accession>A0A162AD91</accession>
<evidence type="ECO:0000313" key="3">
    <source>
        <dbReference type="Proteomes" id="UP000076587"/>
    </source>
</evidence>
<keyword evidence="1" id="KW-0812">Transmembrane</keyword>
<feature type="transmembrane region" description="Helical" evidence="1">
    <location>
        <begin position="57"/>
        <end position="78"/>
    </location>
</feature>
<evidence type="ECO:0000313" key="2">
    <source>
        <dbReference type="EMBL" id="KZN47893.1"/>
    </source>
</evidence>
<feature type="transmembrane region" description="Helical" evidence="1">
    <location>
        <begin position="31"/>
        <end position="50"/>
    </location>
</feature>
<comment type="caution">
    <text evidence="2">The sequence shown here is derived from an EMBL/GenBank/DDBJ whole genome shotgun (WGS) entry which is preliminary data.</text>
</comment>
<evidence type="ECO:0000256" key="1">
    <source>
        <dbReference type="SAM" id="Phobius"/>
    </source>
</evidence>
<dbReference type="AlphaFoldDB" id="A0A162AD91"/>